<accession>A0A3B0Z3F3</accession>
<evidence type="ECO:0000256" key="1">
    <source>
        <dbReference type="SAM" id="MobiDB-lite"/>
    </source>
</evidence>
<organism evidence="2">
    <name type="scientific">hydrothermal vent metagenome</name>
    <dbReference type="NCBI Taxonomy" id="652676"/>
    <lineage>
        <taxon>unclassified sequences</taxon>
        <taxon>metagenomes</taxon>
        <taxon>ecological metagenomes</taxon>
    </lineage>
</organism>
<sequence length="24" mass="2701">PRGPGGPHDHGPRTIEGEYRREDD</sequence>
<feature type="compositionally biased region" description="Basic and acidic residues" evidence="1">
    <location>
        <begin position="7"/>
        <end position="24"/>
    </location>
</feature>
<proteinExistence type="predicted"/>
<protein>
    <submittedName>
        <fullName evidence="2">Uncharacterized protein</fullName>
    </submittedName>
</protein>
<dbReference type="EMBL" id="UOFM01000555">
    <property type="protein sequence ID" value="VAW83520.1"/>
    <property type="molecule type" value="Genomic_DNA"/>
</dbReference>
<gene>
    <name evidence="2" type="ORF">MNBD_GAMMA14-1716</name>
</gene>
<name>A0A3B0Z3F3_9ZZZZ</name>
<feature type="non-terminal residue" evidence="2">
    <location>
        <position position="1"/>
    </location>
</feature>
<evidence type="ECO:0000313" key="2">
    <source>
        <dbReference type="EMBL" id="VAW83520.1"/>
    </source>
</evidence>
<feature type="region of interest" description="Disordered" evidence="1">
    <location>
        <begin position="1"/>
        <end position="24"/>
    </location>
</feature>
<dbReference type="AlphaFoldDB" id="A0A3B0Z3F3"/>
<reference evidence="2" key="1">
    <citation type="submission" date="2018-06" db="EMBL/GenBank/DDBJ databases">
        <authorList>
            <person name="Zhirakovskaya E."/>
        </authorList>
    </citation>
    <scope>NUCLEOTIDE SEQUENCE</scope>
</reference>